<dbReference type="AlphaFoldDB" id="A0A8C0VNW5"/>
<dbReference type="GO" id="GO:0007165">
    <property type="term" value="P:signal transduction"/>
    <property type="evidence" value="ECO:0007669"/>
    <property type="project" value="InterPro"/>
</dbReference>
<dbReference type="GO" id="GO:0046872">
    <property type="term" value="F:metal ion binding"/>
    <property type="evidence" value="ECO:0007669"/>
    <property type="project" value="UniProtKB-KW"/>
</dbReference>
<evidence type="ECO:0000256" key="2">
    <source>
        <dbReference type="ARBA" id="ARBA00022801"/>
    </source>
</evidence>
<sequence length="208" mass="23363">KNIYGGGLHLSFQFCLSPFSESFLLYQQIVTTVLLRLCSAWPEYGQVTSHGNQEHCFSPAVGYLSNEIFQCHLATAAVCAIPPHFPSLTQIASAFSLTAKCQAAELVTSEFFEQGDRERSELKLTPSAIFDRNRKHELPRLQLEWIDSICMPLYECLVKLNVKLKPMLDSVAVNRGKWEELHQKKLPSQAASLSSFSSSFTMSLKDIN</sequence>
<accession>A0A8C0VNW5</accession>
<feature type="domain" description="PDEase" evidence="3">
    <location>
        <begin position="104"/>
        <end position="185"/>
    </location>
</feature>
<dbReference type="Ensembl" id="ENSCCET00000039861.1">
    <property type="protein sequence ID" value="ENSCCEP00000026867.1"/>
    <property type="gene ID" value="ENSCCEG00000023509.1"/>
</dbReference>
<dbReference type="SUPFAM" id="SSF109604">
    <property type="entry name" value="HD-domain/PDEase-like"/>
    <property type="match status" value="1"/>
</dbReference>
<dbReference type="GO" id="GO:0004114">
    <property type="term" value="F:3',5'-cyclic-nucleotide phosphodiesterase activity"/>
    <property type="evidence" value="ECO:0007669"/>
    <property type="project" value="InterPro"/>
</dbReference>
<keyword evidence="1" id="KW-0479">Metal-binding</keyword>
<evidence type="ECO:0000313" key="5">
    <source>
        <dbReference type="Proteomes" id="UP000694410"/>
    </source>
</evidence>
<evidence type="ECO:0000313" key="4">
    <source>
        <dbReference type="Ensembl" id="ENSCCEP00000026867.1"/>
    </source>
</evidence>
<name>A0A8C0VNW5_CYACU</name>
<dbReference type="Pfam" id="PF00233">
    <property type="entry name" value="PDEase_I"/>
    <property type="match status" value="1"/>
</dbReference>
<evidence type="ECO:0000259" key="3">
    <source>
        <dbReference type="PROSITE" id="PS51845"/>
    </source>
</evidence>
<dbReference type="InterPro" id="IPR036971">
    <property type="entry name" value="PDEase_catalytic_dom_sf"/>
</dbReference>
<organism evidence="4 5">
    <name type="scientific">Cyanistes caeruleus</name>
    <name type="common">Eurasian blue tit</name>
    <name type="synonym">Parus caeruleus</name>
    <dbReference type="NCBI Taxonomy" id="156563"/>
    <lineage>
        <taxon>Eukaryota</taxon>
        <taxon>Metazoa</taxon>
        <taxon>Chordata</taxon>
        <taxon>Craniata</taxon>
        <taxon>Vertebrata</taxon>
        <taxon>Euteleostomi</taxon>
        <taxon>Archelosauria</taxon>
        <taxon>Archosauria</taxon>
        <taxon>Dinosauria</taxon>
        <taxon>Saurischia</taxon>
        <taxon>Theropoda</taxon>
        <taxon>Coelurosauria</taxon>
        <taxon>Aves</taxon>
        <taxon>Neognathae</taxon>
        <taxon>Neoaves</taxon>
        <taxon>Telluraves</taxon>
        <taxon>Australaves</taxon>
        <taxon>Passeriformes</taxon>
        <taxon>Paridae</taxon>
        <taxon>Cyanistes</taxon>
    </lineage>
</organism>
<dbReference type="Proteomes" id="UP000694410">
    <property type="component" value="Unplaced"/>
</dbReference>
<evidence type="ECO:0000256" key="1">
    <source>
        <dbReference type="ARBA" id="ARBA00022723"/>
    </source>
</evidence>
<reference evidence="4" key="1">
    <citation type="submission" date="2025-08" db="UniProtKB">
        <authorList>
            <consortium name="Ensembl"/>
        </authorList>
    </citation>
    <scope>IDENTIFICATION</scope>
</reference>
<reference evidence="4" key="2">
    <citation type="submission" date="2025-09" db="UniProtKB">
        <authorList>
            <consortium name="Ensembl"/>
        </authorList>
    </citation>
    <scope>IDENTIFICATION</scope>
</reference>
<keyword evidence="5" id="KW-1185">Reference proteome</keyword>
<protein>
    <recommendedName>
        <fullName evidence="3">PDEase domain-containing protein</fullName>
    </recommendedName>
</protein>
<dbReference type="InterPro" id="IPR002073">
    <property type="entry name" value="PDEase_catalytic_dom"/>
</dbReference>
<dbReference type="PANTHER" id="PTHR11347">
    <property type="entry name" value="CYCLIC NUCLEOTIDE PHOSPHODIESTERASE"/>
    <property type="match status" value="1"/>
</dbReference>
<dbReference type="PROSITE" id="PS51845">
    <property type="entry name" value="PDEASE_I_2"/>
    <property type="match status" value="1"/>
</dbReference>
<proteinExistence type="predicted"/>
<dbReference type="Gene3D" id="1.10.1300.10">
    <property type="entry name" value="3'5'-cyclic nucleotide phosphodiesterase, catalytic domain"/>
    <property type="match status" value="1"/>
</dbReference>
<keyword evidence="2" id="KW-0378">Hydrolase</keyword>